<evidence type="ECO:0000313" key="2">
    <source>
        <dbReference type="Proteomes" id="UP001164081"/>
    </source>
</evidence>
<dbReference type="RefSeq" id="WP_262442906.1">
    <property type="nucleotide sequence ID" value="NZ_CP089044.1"/>
</dbReference>
<evidence type="ECO:0000313" key="1">
    <source>
        <dbReference type="EMBL" id="UYF76494.1"/>
    </source>
</evidence>
<dbReference type="Proteomes" id="UP001164081">
    <property type="component" value="Chromosome"/>
</dbReference>
<reference evidence="1" key="1">
    <citation type="journal article" date="2022" name="J Glob Antimicrob Resist">
        <title>Comparative analysis of IMP-4- and OXA-58-containing plasmids of three carbapenemase-producing Acinetobacter ursingii strains in the Netherlands.</title>
        <authorList>
            <person name="Hendrickx A.P.A."/>
            <person name="Schade R.P."/>
            <person name="Landman F."/>
            <person name="Bosch T."/>
            <person name="Schouls L.M."/>
            <person name="van Dijk K."/>
        </authorList>
    </citation>
    <scope>NUCLEOTIDE SEQUENCE</scope>
    <source>
        <strain evidence="1">RIVM_C010761</strain>
    </source>
</reference>
<sequence>MNSANHAFIGQTFTMHQIIGLKQVVSFTGIGKATIYNMMNPKSKYYDETFPKQVKLTTGRVGWLALEIHQWIESKMKNR</sequence>
<proteinExistence type="predicted"/>
<accession>A0AA46NYA9</accession>
<dbReference type="PANTHER" id="PTHR36154:SF1">
    <property type="entry name" value="DNA-BINDING TRANSCRIPTIONAL ACTIVATOR ALPA"/>
    <property type="match status" value="1"/>
</dbReference>
<dbReference type="EMBL" id="CP089044">
    <property type="protein sequence ID" value="UYF76494.1"/>
    <property type="molecule type" value="Genomic_DNA"/>
</dbReference>
<dbReference type="InterPro" id="IPR052931">
    <property type="entry name" value="Prophage_regulatory_activator"/>
</dbReference>
<protein>
    <submittedName>
        <fullName evidence="1">AlpA family transcriptional regulator</fullName>
    </submittedName>
</protein>
<gene>
    <name evidence="1" type="ORF">LSO58_06360</name>
</gene>
<dbReference type="InterPro" id="IPR010260">
    <property type="entry name" value="AlpA"/>
</dbReference>
<dbReference type="Pfam" id="PF05930">
    <property type="entry name" value="Phage_AlpA"/>
    <property type="match status" value="1"/>
</dbReference>
<dbReference type="PANTHER" id="PTHR36154">
    <property type="entry name" value="DNA-BINDING TRANSCRIPTIONAL ACTIVATOR ALPA"/>
    <property type="match status" value="1"/>
</dbReference>
<organism evidence="1 2">
    <name type="scientific">Acinetobacter ursingii</name>
    <dbReference type="NCBI Taxonomy" id="108980"/>
    <lineage>
        <taxon>Bacteria</taxon>
        <taxon>Pseudomonadati</taxon>
        <taxon>Pseudomonadota</taxon>
        <taxon>Gammaproteobacteria</taxon>
        <taxon>Moraxellales</taxon>
        <taxon>Moraxellaceae</taxon>
        <taxon>Acinetobacter</taxon>
    </lineage>
</organism>
<dbReference type="AlphaFoldDB" id="A0AA46NYA9"/>
<dbReference type="Gene3D" id="1.10.238.160">
    <property type="match status" value="1"/>
</dbReference>
<name>A0AA46NYA9_9GAMM</name>